<proteinExistence type="inferred from homology"/>
<keyword evidence="3" id="KW-1133">Transmembrane helix</keyword>
<comment type="similarity">
    <text evidence="1">Belongs to the GerABKA family.</text>
</comment>
<keyword evidence="2 3" id="KW-0472">Membrane</keyword>
<dbReference type="InterPro" id="IPR050768">
    <property type="entry name" value="UPF0353/GerABKA_families"/>
</dbReference>
<gene>
    <name evidence="4" type="ORF">E5161_12730</name>
</gene>
<dbReference type="GO" id="GO:0009847">
    <property type="term" value="P:spore germination"/>
    <property type="evidence" value="ECO:0007669"/>
    <property type="project" value="InterPro"/>
</dbReference>
<feature type="transmembrane region" description="Helical" evidence="3">
    <location>
        <begin position="286"/>
        <end position="305"/>
    </location>
</feature>
<dbReference type="PANTHER" id="PTHR22550:SF5">
    <property type="entry name" value="LEUCINE ZIPPER PROTEIN 4"/>
    <property type="match status" value="1"/>
</dbReference>
<dbReference type="OrthoDB" id="1726708at2"/>
<keyword evidence="3" id="KW-0812">Transmembrane</keyword>
<sequence>MLDDNTSQLKESLGCSPDLVMKEVRLHYYPKAKLKLVYIAGMADVEPLLDSFLLEASTEQLPKNLADQQLPEYLKTTVFAAGDIQEIRDYETLFAVLFAGSAVILLDGYDVAIAVGTKGGEKRGVEEPNTQVVIRGPREGFTETLNVNTALVRRIIRDNRLWLESRKIGTRTQTDVAIMYIKGLADEKVLQELRCRLDKIDIDGILESGYIEEFIQEKTLTPFPTVFNTERPDTVAGSILEGRVAIFVQGTPFVLIIPALFVQFLQSSEDYYERADFATLIRLLRYISFGIALLAPSVYIAVTTYHQELLPTSLLISLAGQREGVPFPAVIEALMMEITFEILREGGLRMPKPIGQSVSIVGTLVIGQSAVQAGLVSAAMVIVVSLTAIANFVIPAFNMAISVRMLRFFLMMVAATAGLYGLFTGMIAVVLHLCSLKSFGVPYMSPIAPIDPDNTKDSLIRAPWRSLFARPRSITPQNVIRKRKASGSEAAGGKKQP</sequence>
<protein>
    <submittedName>
        <fullName evidence="4">Spore germination protein</fullName>
    </submittedName>
</protein>
<feature type="transmembrane region" description="Helical" evidence="3">
    <location>
        <begin position="244"/>
        <end position="265"/>
    </location>
</feature>
<evidence type="ECO:0000256" key="2">
    <source>
        <dbReference type="ARBA" id="ARBA00023136"/>
    </source>
</evidence>
<dbReference type="Pfam" id="PF03323">
    <property type="entry name" value="GerA"/>
    <property type="match status" value="1"/>
</dbReference>
<evidence type="ECO:0000313" key="4">
    <source>
        <dbReference type="EMBL" id="TJY41580.1"/>
    </source>
</evidence>
<dbReference type="RefSeq" id="WP_136778500.1">
    <property type="nucleotide sequence ID" value="NZ_SUPK01000006.1"/>
</dbReference>
<dbReference type="PIRSF" id="PIRSF005690">
    <property type="entry name" value="GerBA"/>
    <property type="match status" value="1"/>
</dbReference>
<dbReference type="EMBL" id="SUPK01000006">
    <property type="protein sequence ID" value="TJY41580.1"/>
    <property type="molecule type" value="Genomic_DNA"/>
</dbReference>
<dbReference type="PANTHER" id="PTHR22550">
    <property type="entry name" value="SPORE GERMINATION PROTEIN"/>
    <property type="match status" value="1"/>
</dbReference>
<accession>A0A4U0FAB8</accession>
<feature type="transmembrane region" description="Helical" evidence="3">
    <location>
        <begin position="409"/>
        <end position="433"/>
    </location>
</feature>
<evidence type="ECO:0000256" key="3">
    <source>
        <dbReference type="SAM" id="Phobius"/>
    </source>
</evidence>
<comment type="caution">
    <text evidence="4">The sequence shown here is derived from an EMBL/GenBank/DDBJ whole genome shotgun (WGS) entry which is preliminary data.</text>
</comment>
<dbReference type="AlphaFoldDB" id="A0A4U0FAB8"/>
<evidence type="ECO:0000256" key="1">
    <source>
        <dbReference type="ARBA" id="ARBA00005278"/>
    </source>
</evidence>
<dbReference type="InterPro" id="IPR004995">
    <property type="entry name" value="Spore_Ger"/>
</dbReference>
<name>A0A4U0FAB8_9BACL</name>
<dbReference type="GO" id="GO:0016020">
    <property type="term" value="C:membrane"/>
    <property type="evidence" value="ECO:0007669"/>
    <property type="project" value="InterPro"/>
</dbReference>
<dbReference type="Proteomes" id="UP000309673">
    <property type="component" value="Unassembled WGS sequence"/>
</dbReference>
<keyword evidence="5" id="KW-1185">Reference proteome</keyword>
<evidence type="ECO:0000313" key="5">
    <source>
        <dbReference type="Proteomes" id="UP000309673"/>
    </source>
</evidence>
<reference evidence="4 5" key="1">
    <citation type="submission" date="2019-04" db="EMBL/GenBank/DDBJ databases">
        <title>Cohnella sp. nov., isolated from soil.</title>
        <authorList>
            <person name="Kim W."/>
        </authorList>
    </citation>
    <scope>NUCLEOTIDE SEQUENCE [LARGE SCALE GENOMIC DNA]</scope>
    <source>
        <strain evidence="4 5">CAU 1483</strain>
    </source>
</reference>
<organism evidence="4 5">
    <name type="scientific">Cohnella pontilimi</name>
    <dbReference type="NCBI Taxonomy" id="2564100"/>
    <lineage>
        <taxon>Bacteria</taxon>
        <taxon>Bacillati</taxon>
        <taxon>Bacillota</taxon>
        <taxon>Bacilli</taxon>
        <taxon>Bacillales</taxon>
        <taxon>Paenibacillaceae</taxon>
        <taxon>Cohnella</taxon>
    </lineage>
</organism>
<feature type="transmembrane region" description="Helical" evidence="3">
    <location>
        <begin position="377"/>
        <end position="397"/>
    </location>
</feature>